<evidence type="ECO:0000313" key="2">
    <source>
        <dbReference type="Proteomes" id="UP000011728"/>
    </source>
</evidence>
<keyword evidence="2" id="KW-1185">Reference proteome</keyword>
<name>M1MCV3_9CLOT</name>
<organism evidence="1 2">
    <name type="scientific">Clostridium saccharoperbutylacetonicum N1-4(HMT)</name>
    <dbReference type="NCBI Taxonomy" id="931276"/>
    <lineage>
        <taxon>Bacteria</taxon>
        <taxon>Bacillati</taxon>
        <taxon>Bacillota</taxon>
        <taxon>Clostridia</taxon>
        <taxon>Eubacteriales</taxon>
        <taxon>Clostridiaceae</taxon>
        <taxon>Clostridium</taxon>
    </lineage>
</organism>
<protein>
    <submittedName>
        <fullName evidence="1">Phage late control gene D protein</fullName>
    </submittedName>
</protein>
<dbReference type="EMBL" id="CP004121">
    <property type="protein sequence ID" value="AGF54223.1"/>
    <property type="molecule type" value="Genomic_DNA"/>
</dbReference>
<dbReference type="AlphaFoldDB" id="M1MCV3"/>
<accession>M1MCV3</accession>
<dbReference type="Gene3D" id="3.55.50.10">
    <property type="entry name" value="Baseplate protein-like domains"/>
    <property type="match status" value="1"/>
</dbReference>
<dbReference type="HOGENOM" id="CLU_030496_2_0_9"/>
<dbReference type="SUPFAM" id="SSF69279">
    <property type="entry name" value="Phage tail proteins"/>
    <property type="match status" value="1"/>
</dbReference>
<gene>
    <name evidence="1" type="ORF">Cspa_c04050</name>
</gene>
<dbReference type="PATRIC" id="fig|931276.5.peg.388"/>
<reference evidence="1 2" key="1">
    <citation type="submission" date="2013-02" db="EMBL/GenBank/DDBJ databases">
        <title>Genome sequence of Clostridium saccharoperbutylacetonicum N1-4(HMT).</title>
        <authorList>
            <person name="Poehlein A."/>
            <person name="Daniel R."/>
        </authorList>
    </citation>
    <scope>NUCLEOTIDE SEQUENCE [LARGE SCALE GENOMIC DNA]</scope>
    <source>
        <strain evidence="2">N1-4(HMT)</strain>
    </source>
</reference>
<dbReference type="Proteomes" id="UP000011728">
    <property type="component" value="Chromosome"/>
</dbReference>
<dbReference type="RefSeq" id="WP_015390549.1">
    <property type="nucleotide sequence ID" value="NC_020291.1"/>
</dbReference>
<dbReference type="KEGG" id="csr:Cspa_c04050"/>
<dbReference type="STRING" id="36745.CLSAP_04110"/>
<proteinExistence type="predicted"/>
<dbReference type="OrthoDB" id="1878078at2"/>
<evidence type="ECO:0000313" key="1">
    <source>
        <dbReference type="EMBL" id="AGF54223.1"/>
    </source>
</evidence>
<sequence length="493" mass="55456">MGEIHKLRVKSPYELMKIVDIKIENRPNDHGYLYLKCLVDEKINFDISIKASSEDKIIVYEALKAGNTTNINEVDEGNSRRLFSGIVQNVRTSNDSGLYYLEIQALTLSIKLDVKKKSRSFQNVDMTYDNLINSVLFEYTGYGFTQYTGKGQKIGKPLFQYKETDWNFLKRIASELKSELYSDIISSNYLFNFGIPTLHSYELKSDTEYSVFKDIKSFKEAGGYDSGYGDTDYFYYEIEKKAIFEIGSEIKYKDKALYVREYEAYKEKEEILYKYKLCRKNGVWQSLIYNRLLKGAELEGIVLAVQGEELKVHLNIDENQSEADAYWFPYLPPSVNIMYSMPLAGESVRLYFPNESSEAPFVIGCVRKNGDTCEGTEDPASRYFHTEHGSEIAMLPGALNIIGGSEAPLSVTFEDETGATLTSPNGLSLNAGGEIVISTPNNVNISAQSQVLMTKGSTENGVSIEGEFHVKGSEVILNGNINEGYSPFADGGE</sequence>
<dbReference type="eggNOG" id="COG3501">
    <property type="taxonomic scope" value="Bacteria"/>
</dbReference>